<reference evidence="1" key="1">
    <citation type="submission" date="2020-03" db="EMBL/GenBank/DDBJ databases">
        <title>The deep terrestrial virosphere.</title>
        <authorList>
            <person name="Holmfeldt K."/>
            <person name="Nilsson E."/>
            <person name="Simone D."/>
            <person name="Lopez-Fernandez M."/>
            <person name="Wu X."/>
            <person name="de Brujin I."/>
            <person name="Lundin D."/>
            <person name="Andersson A."/>
            <person name="Bertilsson S."/>
            <person name="Dopson M."/>
        </authorList>
    </citation>
    <scope>NUCLEOTIDE SEQUENCE</scope>
    <source>
        <strain evidence="1">MM415B01812</strain>
    </source>
</reference>
<proteinExistence type="predicted"/>
<gene>
    <name evidence="1" type="ORF">MM415B01812_0006</name>
</gene>
<protein>
    <submittedName>
        <fullName evidence="1">Putative glycosyltransferase</fullName>
    </submittedName>
</protein>
<sequence length="351" mass="39767">MRILFIDLTTGLDSFLDLKTRGRGGMVSSLLLLPDALSKLNNECFVFSDSKSGGTTARGTTWLIDADWEWIAKQKWDFLILNRQTYGEGFPDLHSKHRVLWTHDMVHSGWAPNPERLKMLSVTVFMSAYSEETWRAYYKDIGRSFQIPNGVDRELFKPGAKDWDSMIYLSAPNRGLAHLPVILDTVREATKREIKLTAFSNMATMHPKEPGEKFSGMYEEVKAAGVDLRDPVPQEVIAGHLARAGLMVKPSDFAETCSNTTLQSLSCGTPIITSAVGADKEWILHRRNGMIQKHTLADGPLFILEFCRDVIEVLQNPRLHDCMVKNAPKSLGLFTWEEIGQKWNRMFNQIF</sequence>
<organism evidence="1">
    <name type="scientific">viral metagenome</name>
    <dbReference type="NCBI Taxonomy" id="1070528"/>
    <lineage>
        <taxon>unclassified sequences</taxon>
        <taxon>metagenomes</taxon>
        <taxon>organismal metagenomes</taxon>
    </lineage>
</organism>
<dbReference type="Gene3D" id="3.40.50.2000">
    <property type="entry name" value="Glycogen Phosphorylase B"/>
    <property type="match status" value="1"/>
</dbReference>
<accession>A0A6M3IHT2</accession>
<keyword evidence="1" id="KW-0808">Transferase</keyword>
<dbReference type="AlphaFoldDB" id="A0A6M3IHT2"/>
<evidence type="ECO:0000313" key="1">
    <source>
        <dbReference type="EMBL" id="QJA56637.1"/>
    </source>
</evidence>
<dbReference type="PANTHER" id="PTHR12526:SF584">
    <property type="entry name" value="GLYCOSYLTRANSFERASE"/>
    <property type="match status" value="1"/>
</dbReference>
<dbReference type="EMBL" id="MT141231">
    <property type="protein sequence ID" value="QJA56637.1"/>
    <property type="molecule type" value="Genomic_DNA"/>
</dbReference>
<dbReference type="PANTHER" id="PTHR12526">
    <property type="entry name" value="GLYCOSYLTRANSFERASE"/>
    <property type="match status" value="1"/>
</dbReference>
<dbReference type="Pfam" id="PF13692">
    <property type="entry name" value="Glyco_trans_1_4"/>
    <property type="match status" value="1"/>
</dbReference>
<dbReference type="GO" id="GO:0016740">
    <property type="term" value="F:transferase activity"/>
    <property type="evidence" value="ECO:0007669"/>
    <property type="project" value="UniProtKB-KW"/>
</dbReference>
<name>A0A6M3IHT2_9ZZZZ</name>
<dbReference type="SUPFAM" id="SSF53756">
    <property type="entry name" value="UDP-Glycosyltransferase/glycogen phosphorylase"/>
    <property type="match status" value="1"/>
</dbReference>